<feature type="region of interest" description="Disordered" evidence="1">
    <location>
        <begin position="1263"/>
        <end position="1285"/>
    </location>
</feature>
<feature type="compositionally biased region" description="Polar residues" evidence="1">
    <location>
        <begin position="1298"/>
        <end position="1309"/>
    </location>
</feature>
<dbReference type="EMBL" id="FJUW01000010">
    <property type="protein sequence ID" value="CZS95302.1"/>
    <property type="molecule type" value="Genomic_DNA"/>
</dbReference>
<accession>A0A1E1KBA9</accession>
<evidence type="ECO:0000313" key="3">
    <source>
        <dbReference type="Proteomes" id="UP000178129"/>
    </source>
</evidence>
<feature type="compositionally biased region" description="Polar residues" evidence="1">
    <location>
        <begin position="357"/>
        <end position="367"/>
    </location>
</feature>
<feature type="compositionally biased region" description="Polar residues" evidence="1">
    <location>
        <begin position="686"/>
        <end position="701"/>
    </location>
</feature>
<feature type="region of interest" description="Disordered" evidence="1">
    <location>
        <begin position="761"/>
        <end position="791"/>
    </location>
</feature>
<protein>
    <submittedName>
        <fullName evidence="2">Uncharacterized protein</fullName>
    </submittedName>
</protein>
<feature type="compositionally biased region" description="Polar residues" evidence="1">
    <location>
        <begin position="805"/>
        <end position="842"/>
    </location>
</feature>
<keyword evidence="3" id="KW-1185">Reference proteome</keyword>
<feature type="compositionally biased region" description="Polar residues" evidence="1">
    <location>
        <begin position="541"/>
        <end position="557"/>
    </location>
</feature>
<feature type="compositionally biased region" description="Polar residues" evidence="1">
    <location>
        <begin position="923"/>
        <end position="936"/>
    </location>
</feature>
<evidence type="ECO:0000256" key="1">
    <source>
        <dbReference type="SAM" id="MobiDB-lite"/>
    </source>
</evidence>
<feature type="compositionally biased region" description="Polar residues" evidence="1">
    <location>
        <begin position="867"/>
        <end position="878"/>
    </location>
</feature>
<feature type="compositionally biased region" description="Polar residues" evidence="1">
    <location>
        <begin position="1066"/>
        <end position="1077"/>
    </location>
</feature>
<feature type="region of interest" description="Disordered" evidence="1">
    <location>
        <begin position="923"/>
        <end position="1077"/>
    </location>
</feature>
<feature type="compositionally biased region" description="Polar residues" evidence="1">
    <location>
        <begin position="1273"/>
        <end position="1283"/>
    </location>
</feature>
<feature type="region of interest" description="Disordered" evidence="1">
    <location>
        <begin position="1298"/>
        <end position="1318"/>
    </location>
</feature>
<proteinExistence type="predicted"/>
<feature type="compositionally biased region" description="Polar residues" evidence="1">
    <location>
        <begin position="772"/>
        <end position="788"/>
    </location>
</feature>
<feature type="region of interest" description="Disordered" evidence="1">
    <location>
        <begin position="686"/>
        <end position="713"/>
    </location>
</feature>
<feature type="region of interest" description="Disordered" evidence="1">
    <location>
        <begin position="506"/>
        <end position="557"/>
    </location>
</feature>
<feature type="compositionally biased region" description="Low complexity" evidence="1">
    <location>
        <begin position="1051"/>
        <end position="1065"/>
    </location>
</feature>
<comment type="caution">
    <text evidence="2">The sequence shown here is derived from an EMBL/GenBank/DDBJ whole genome shotgun (WGS) entry which is preliminary data.</text>
</comment>
<feature type="compositionally biased region" description="Polar residues" evidence="1">
    <location>
        <begin position="979"/>
        <end position="998"/>
    </location>
</feature>
<feature type="region of interest" description="Disordered" evidence="1">
    <location>
        <begin position="805"/>
        <end position="843"/>
    </location>
</feature>
<dbReference type="Proteomes" id="UP000178129">
    <property type="component" value="Unassembled WGS sequence"/>
</dbReference>
<feature type="region of interest" description="Disordered" evidence="1">
    <location>
        <begin position="1335"/>
        <end position="1417"/>
    </location>
</feature>
<feature type="compositionally biased region" description="Acidic residues" evidence="1">
    <location>
        <begin position="1335"/>
        <end position="1350"/>
    </location>
</feature>
<feature type="region of interest" description="Disordered" evidence="1">
    <location>
        <begin position="867"/>
        <end position="899"/>
    </location>
</feature>
<evidence type="ECO:0000313" key="2">
    <source>
        <dbReference type="EMBL" id="CZS95302.1"/>
    </source>
</evidence>
<name>A0A1E1KBA9_9HELO</name>
<organism evidence="2 3">
    <name type="scientific">Rhynchosporium graminicola</name>
    <dbReference type="NCBI Taxonomy" id="2792576"/>
    <lineage>
        <taxon>Eukaryota</taxon>
        <taxon>Fungi</taxon>
        <taxon>Dikarya</taxon>
        <taxon>Ascomycota</taxon>
        <taxon>Pezizomycotina</taxon>
        <taxon>Leotiomycetes</taxon>
        <taxon>Helotiales</taxon>
        <taxon>Ploettnerulaceae</taxon>
        <taxon>Rhynchosporium</taxon>
    </lineage>
</organism>
<reference evidence="3" key="1">
    <citation type="submission" date="2016-03" db="EMBL/GenBank/DDBJ databases">
        <authorList>
            <person name="Ploux O."/>
        </authorList>
    </citation>
    <scope>NUCLEOTIDE SEQUENCE [LARGE SCALE GENOMIC DNA]</scope>
    <source>
        <strain evidence="3">UK7</strain>
    </source>
</reference>
<feature type="compositionally biased region" description="Polar residues" evidence="1">
    <location>
        <begin position="1395"/>
        <end position="1404"/>
    </location>
</feature>
<gene>
    <name evidence="2" type="ORF">RCO7_05801</name>
</gene>
<feature type="region of interest" description="Disordered" evidence="1">
    <location>
        <begin position="341"/>
        <end position="394"/>
    </location>
</feature>
<sequence length="1467" mass="158830">MVGTSKWMPEWIYFVWESNNAGKKPNQIVVDLDVRFPRSGKAFNTGGVRYVLANYPDPTRFPLSQVMSGGIEKMKKPAQASQASPRMAGAIHKDLVGSSAIPVGPSYNLESQTYPSIKTVTGGPQSFKFYPGQMNMHPSTTSSTQHTMSHLPTCGVNYSLSIPRSHAHPEQSFNGRKQGQYPTATYSGENANDPMYIDGDGDGDEIRPKDMERTSSRQNNLAGYGQKQFSPYMMGNDGRGQHVHQQQGSSQAISARMQPPMDPNMSQFIEIQAQQVMGGFNSQNVGQVGLGQGVPFNSNRGIMQGASSQFHAPNAFQVPQQYQKVPHDISATKSSARLDFGGSIDKVPGPNHGLQKVSGNASSGHGHTQTDRPLHQIPPGGQFSQGMMGHSKDLSKKNNVPAVVAGSIARAEPPTKPSGVQTSQTSPTLKLAPSFTISSLNEDDFELVEADNAGENAQLLDLLAESLINTAPILRPDSYSKVEAPAYQPGMKRKHQEDELSHIGLSGAPAHLSNVDRQMSPNKRHKRDELKQVDVSGVGLQGNNAAVTGQTSTKGAFSNVGNYYNTLQKHSTQRSQDPAQQPNPTIRPQSQPQASQNRPNVSQKPELINLFNMQSSTPPDYDVKLLQEFRKLHGGRSPEQEMQRLFDLVQHTKMNNKDGKLSSEQENGAKIHGNQIKYKASQLLRSSSNTPQNPKQLQENGPKSGGCANGLPQSAMSLTKQRMQHKFMQEKIAQSRNEGNSGASALKPSGAFKQLYHQQEALSNGSEKEKTITQSPQHQASPNTNTTGAPPAYQAATYLKGAVLPNSQSRPQSKAPPTSQPTLGMSQSATSKPPQSGASANGTGAIYRHQAPTNVNWQISTPQQAQYKYNGNGASNKQAPKGDLHNPNMARPNTAPSSTSYEAYDPLYLVNYFNYKQSPPAIQSSAVHPSPNSNARPSMGMPGQIQQQSPAGVAHMSGSMQPPPFQQPYHRQQAPDVPVNTSSTGQGLYQSPYQQNGQIGPHSAPYQYPRNSNSRPAPRKKMHTQPKLQAAKAAGAGRPFKAPEQKANKPNSASNTSNSRENTSSPETVSPNTTASSVLPFANANDVTMLHLQGPIFHQHFTFPTTHDGWSTMMDHLNSDYTVSKIGTVIIMNKPQFLGGVTWPHDKVPPPPPALIPPQTTSGSNLPMPPVYSQHLYTAPIPAVATVPLPAPSTIPLPTTSGLTLPIPPGFSQKTHVAPVPAFVPAPSKSSVPQSARQPSYPAKILPSPSTAKVTKLNVHNQAALPKVDQKKGTSNTNNSQPSFLKPVLSVEVDGQKQVDSQNACSKTSVCDADSSENIEQLPMELHVDEEDDYDELFDGPLDDLDEVVGDGDNLSGGDPNDESSASVPLGDPPAEPPTDSILPTPSPKLDQQKQDTQVNTQDPTPKAHTGDRKMSFEERMEQVLGAAVSRMDNDDQEYHYDEELWMDPPYDVFGNRDQDVFDFGLQ</sequence>
<feature type="region of interest" description="Disordered" evidence="1">
    <location>
        <begin position="569"/>
        <end position="601"/>
    </location>
</feature>
<dbReference type="InParanoid" id="A0A1E1KBA9"/>